<dbReference type="InterPro" id="IPR011528">
    <property type="entry name" value="NERD"/>
</dbReference>
<dbReference type="EMBL" id="JADJZA010000001">
    <property type="protein sequence ID" value="MBK9296034.1"/>
    <property type="molecule type" value="Genomic_DNA"/>
</dbReference>
<dbReference type="Pfam" id="PF08378">
    <property type="entry name" value="NERD"/>
    <property type="match status" value="1"/>
</dbReference>
<proteinExistence type="predicted"/>
<evidence type="ECO:0000256" key="2">
    <source>
        <dbReference type="SAM" id="Phobius"/>
    </source>
</evidence>
<feature type="transmembrane region" description="Helical" evidence="2">
    <location>
        <begin position="297"/>
        <end position="314"/>
    </location>
</feature>
<evidence type="ECO:0000256" key="1">
    <source>
        <dbReference type="SAM" id="Coils"/>
    </source>
</evidence>
<feature type="transmembrane region" description="Helical" evidence="2">
    <location>
        <begin position="326"/>
        <end position="346"/>
    </location>
</feature>
<keyword evidence="2" id="KW-0812">Transmembrane</keyword>
<keyword evidence="2" id="KW-0472">Membrane</keyword>
<dbReference type="AlphaFoldDB" id="A0A936NAD0"/>
<reference evidence="4 5" key="1">
    <citation type="submission" date="2020-10" db="EMBL/GenBank/DDBJ databases">
        <title>Connecting structure to function with the recovery of over 1000 high-quality activated sludge metagenome-assembled genomes encoding full-length rRNA genes using long-read sequencing.</title>
        <authorList>
            <person name="Singleton C.M."/>
            <person name="Petriglieri F."/>
            <person name="Kristensen J.M."/>
            <person name="Kirkegaard R.H."/>
            <person name="Michaelsen T.Y."/>
            <person name="Andersen M.H."/>
            <person name="Karst S.M."/>
            <person name="Dueholm M.S."/>
            <person name="Nielsen P.H."/>
            <person name="Albertsen M."/>
        </authorList>
    </citation>
    <scope>NUCLEOTIDE SEQUENCE [LARGE SCALE GENOMIC DNA]</scope>
    <source>
        <strain evidence="4">Lyne_18-Q3-R50-59_MAXAC.006</strain>
    </source>
</reference>
<evidence type="ECO:0000313" key="4">
    <source>
        <dbReference type="EMBL" id="MBK9296034.1"/>
    </source>
</evidence>
<evidence type="ECO:0000259" key="3">
    <source>
        <dbReference type="Pfam" id="PF08378"/>
    </source>
</evidence>
<accession>A0A936NAD0</accession>
<comment type="caution">
    <text evidence="4">The sequence shown here is derived from an EMBL/GenBank/DDBJ whole genome shotgun (WGS) entry which is preliminary data.</text>
</comment>
<gene>
    <name evidence="4" type="ORF">IPN02_03990</name>
</gene>
<sequence length="347" mass="38059">MTQFIKARRHERRFSTERAGASGRAFASERLRAFVRRVAAHLAITTAVAISLGALVFLLPSQFDAVKGFAFGAWTAFVITSAYNWCMIASGASQSMMGEQGEVWTDGELRSLRKRGWRVVNHLTLKHGDIDHVAIGPGGLMVIESKWNSSPLALDGTDRWVGNWADQARRNTDDVKRFIGWGARADAPISPLLVVWGPHVRPTTDEFHRADNGVTIVAGKRLRQALDDLADERTDRDEIERAYAKLAEHAERRDRADIERDGPRPRSANEIMTQAALLALTGLASMMASAFALRLPLWAWVPAAIAIVAPGIVATRRPSVRRLGVAWLAGFGATVVLLIAVIITNLG</sequence>
<protein>
    <submittedName>
        <fullName evidence="4">NERD domain-containing protein</fullName>
    </submittedName>
</protein>
<organism evidence="4 5">
    <name type="scientific">Candidatus Neomicrothrix subdominans</name>
    <dbReference type="NCBI Taxonomy" id="2954438"/>
    <lineage>
        <taxon>Bacteria</taxon>
        <taxon>Bacillati</taxon>
        <taxon>Actinomycetota</taxon>
        <taxon>Acidimicrobiia</taxon>
        <taxon>Acidimicrobiales</taxon>
        <taxon>Microthrixaceae</taxon>
        <taxon>Candidatus Neomicrothrix</taxon>
    </lineage>
</organism>
<feature type="coiled-coil region" evidence="1">
    <location>
        <begin position="222"/>
        <end position="259"/>
    </location>
</feature>
<evidence type="ECO:0000313" key="5">
    <source>
        <dbReference type="Proteomes" id="UP000727993"/>
    </source>
</evidence>
<feature type="transmembrane region" description="Helical" evidence="2">
    <location>
        <begin position="65"/>
        <end position="86"/>
    </location>
</feature>
<feature type="transmembrane region" description="Helical" evidence="2">
    <location>
        <begin position="271"/>
        <end position="291"/>
    </location>
</feature>
<dbReference type="Proteomes" id="UP000727993">
    <property type="component" value="Unassembled WGS sequence"/>
</dbReference>
<keyword evidence="1" id="KW-0175">Coiled coil</keyword>
<keyword evidence="2" id="KW-1133">Transmembrane helix</keyword>
<name>A0A936NAD0_9ACTN</name>
<feature type="transmembrane region" description="Helical" evidence="2">
    <location>
        <begin position="38"/>
        <end position="59"/>
    </location>
</feature>
<feature type="domain" description="NERD" evidence="3">
    <location>
        <begin position="98"/>
        <end position="194"/>
    </location>
</feature>